<evidence type="ECO:0000313" key="1">
    <source>
        <dbReference type="EMBL" id="CAH2089606.1"/>
    </source>
</evidence>
<evidence type="ECO:0000313" key="2">
    <source>
        <dbReference type="Proteomes" id="UP001153954"/>
    </source>
</evidence>
<accession>A0AAU9TRS5</accession>
<dbReference type="EMBL" id="CAKOGL010000008">
    <property type="protein sequence ID" value="CAH2089606.1"/>
    <property type="molecule type" value="Genomic_DNA"/>
</dbReference>
<protein>
    <submittedName>
        <fullName evidence="1">Uncharacterized protein</fullName>
    </submittedName>
</protein>
<organism evidence="1 2">
    <name type="scientific">Euphydryas editha</name>
    <name type="common">Edith's checkerspot</name>
    <dbReference type="NCBI Taxonomy" id="104508"/>
    <lineage>
        <taxon>Eukaryota</taxon>
        <taxon>Metazoa</taxon>
        <taxon>Ecdysozoa</taxon>
        <taxon>Arthropoda</taxon>
        <taxon>Hexapoda</taxon>
        <taxon>Insecta</taxon>
        <taxon>Pterygota</taxon>
        <taxon>Neoptera</taxon>
        <taxon>Endopterygota</taxon>
        <taxon>Lepidoptera</taxon>
        <taxon>Glossata</taxon>
        <taxon>Ditrysia</taxon>
        <taxon>Papilionoidea</taxon>
        <taxon>Nymphalidae</taxon>
        <taxon>Nymphalinae</taxon>
        <taxon>Euphydryas</taxon>
    </lineage>
</organism>
<proteinExistence type="predicted"/>
<reference evidence="1" key="1">
    <citation type="submission" date="2022-03" db="EMBL/GenBank/DDBJ databases">
        <authorList>
            <person name="Tunstrom K."/>
        </authorList>
    </citation>
    <scope>NUCLEOTIDE SEQUENCE</scope>
</reference>
<dbReference type="AlphaFoldDB" id="A0AAU9TRS5"/>
<gene>
    <name evidence="1" type="ORF">EEDITHA_LOCUS5644</name>
</gene>
<name>A0AAU9TRS5_EUPED</name>
<comment type="caution">
    <text evidence="1">The sequence shown here is derived from an EMBL/GenBank/DDBJ whole genome shotgun (WGS) entry which is preliminary data.</text>
</comment>
<dbReference type="Proteomes" id="UP001153954">
    <property type="component" value="Unassembled WGS sequence"/>
</dbReference>
<keyword evidence="2" id="KW-1185">Reference proteome</keyword>
<sequence length="67" mass="7812">MSKIKETLVRIKLINSTTATKSVPLWKKEPLPKQIYPHELKNVNLDKPVIYFPQPFSFPGYPVILYL</sequence>